<keyword evidence="3" id="KW-1185">Reference proteome</keyword>
<sequence>MGYTVIGYPSRAHKRKKHVRQCHILPSDDRLVRDTASPSVGVQEVERPTSPLKRPRSLQDLPVEIIQRIFVLTQDANLMRSLNTYFNHNLQLTDSLLHEMYKTYMYDPVADGFIPRASCPEYNNVILSTALFHNEAVMSYLERNSSLLCEVWTYLDEELIDHRYSRPETKASIQRSLQLAKDGTLGDFPRSFYEKFGRYLTLQSLLLHLSHHYVLYEPFRFMEDFFRWVFTTFTSVVKDYGDILDVLDTVYEIGRRFIPETYEGSSPLVTLIELLFESDRPLEVQTYADKLALNSKDSDSPFIEKSKLRGRVDSRVLIIEQVVQFYYTKEHIYPCLSDYDLWSAIRRINNMKLIQVIEKYGGQPQYSLFT</sequence>
<reference evidence="2 3" key="1">
    <citation type="journal article" date="2011" name="Proc. Natl. Acad. Sci. U.S.A.">
        <title>Evolutionary erosion of yeast sex chromosomes by mating-type switching accidents.</title>
        <authorList>
            <person name="Gordon J.L."/>
            <person name="Armisen D."/>
            <person name="Proux-Wera E."/>
            <person name="Oheigeartaigh S.S."/>
            <person name="Byrne K.P."/>
            <person name="Wolfe K.H."/>
        </authorList>
    </citation>
    <scope>NUCLEOTIDE SEQUENCE [LARGE SCALE GENOMIC DNA]</scope>
    <source>
        <strain evidence="3">ATCC 10662 / CBS 1146 / NBRC 0425 / NCYC 2629 / NRRL Y-866</strain>
    </source>
</reference>
<dbReference type="InParanoid" id="G8ZNT8"/>
<dbReference type="FunCoup" id="G8ZNT8">
    <property type="interactions" value="24"/>
</dbReference>
<dbReference type="eggNOG" id="ENOG502S7GU">
    <property type="taxonomic scope" value="Eukaryota"/>
</dbReference>
<proteinExistence type="predicted"/>
<name>G8ZNT8_TORDE</name>
<dbReference type="EMBL" id="HE616743">
    <property type="protein sequence ID" value="CCE90282.1"/>
    <property type="molecule type" value="Genomic_DNA"/>
</dbReference>
<dbReference type="HOGENOM" id="CLU_064984_0_0_1"/>
<organism evidence="2 3">
    <name type="scientific">Torulaspora delbrueckii</name>
    <name type="common">Yeast</name>
    <name type="synonym">Candida colliculosa</name>
    <dbReference type="NCBI Taxonomy" id="4950"/>
    <lineage>
        <taxon>Eukaryota</taxon>
        <taxon>Fungi</taxon>
        <taxon>Dikarya</taxon>
        <taxon>Ascomycota</taxon>
        <taxon>Saccharomycotina</taxon>
        <taxon>Saccharomycetes</taxon>
        <taxon>Saccharomycetales</taxon>
        <taxon>Saccharomycetaceae</taxon>
        <taxon>Torulaspora</taxon>
    </lineage>
</organism>
<dbReference type="GeneID" id="11504124"/>
<feature type="region of interest" description="Disordered" evidence="1">
    <location>
        <begin position="35"/>
        <end position="55"/>
    </location>
</feature>
<dbReference type="RefSeq" id="XP_003679493.1">
    <property type="nucleotide sequence ID" value="XM_003679445.1"/>
</dbReference>
<dbReference type="OrthoDB" id="4038608at2759"/>
<evidence type="ECO:0000313" key="3">
    <source>
        <dbReference type="Proteomes" id="UP000005627"/>
    </source>
</evidence>
<dbReference type="AlphaFoldDB" id="G8ZNT8"/>
<accession>G8ZNT8</accession>
<protein>
    <submittedName>
        <fullName evidence="2">Uncharacterized protein</fullName>
    </submittedName>
</protein>
<gene>
    <name evidence="2" type="primary">TDEL0B01530</name>
    <name evidence="2" type="ORF">TDEL_0B01530</name>
</gene>
<evidence type="ECO:0000256" key="1">
    <source>
        <dbReference type="SAM" id="MobiDB-lite"/>
    </source>
</evidence>
<dbReference type="Proteomes" id="UP000005627">
    <property type="component" value="Chromosome 2"/>
</dbReference>
<dbReference type="KEGG" id="tdl:TDEL_0B01530"/>
<evidence type="ECO:0000313" key="2">
    <source>
        <dbReference type="EMBL" id="CCE90282.1"/>
    </source>
</evidence>